<feature type="transmembrane region" description="Helical" evidence="1">
    <location>
        <begin position="161"/>
        <end position="183"/>
    </location>
</feature>
<feature type="transmembrane region" description="Helical" evidence="1">
    <location>
        <begin position="440"/>
        <end position="458"/>
    </location>
</feature>
<comment type="caution">
    <text evidence="2">The sequence shown here is derived from an EMBL/GenBank/DDBJ whole genome shotgun (WGS) entry which is preliminary data.</text>
</comment>
<feature type="transmembrane region" description="Helical" evidence="1">
    <location>
        <begin position="379"/>
        <end position="399"/>
    </location>
</feature>
<feature type="transmembrane region" description="Helical" evidence="1">
    <location>
        <begin position="486"/>
        <end position="507"/>
    </location>
</feature>
<feature type="transmembrane region" description="Helical" evidence="1">
    <location>
        <begin position="259"/>
        <end position="278"/>
    </location>
</feature>
<reference evidence="2 3" key="1">
    <citation type="submission" date="2020-10" db="EMBL/GenBank/DDBJ databases">
        <title>Ca. Dormibacterota MAGs.</title>
        <authorList>
            <person name="Montgomery K."/>
        </authorList>
    </citation>
    <scope>NUCLEOTIDE SEQUENCE [LARGE SCALE GENOMIC DNA]</scope>
    <source>
        <strain evidence="2">Mitchell_Peninsula_5</strain>
    </source>
</reference>
<feature type="transmembrane region" description="Helical" evidence="1">
    <location>
        <begin position="355"/>
        <end position="372"/>
    </location>
</feature>
<dbReference type="AlphaFoldDB" id="A0A934KP47"/>
<feature type="transmembrane region" description="Helical" evidence="1">
    <location>
        <begin position="287"/>
        <end position="305"/>
    </location>
</feature>
<name>A0A934KP47_9BACT</name>
<proteinExistence type="predicted"/>
<evidence type="ECO:0000256" key="1">
    <source>
        <dbReference type="SAM" id="Phobius"/>
    </source>
</evidence>
<accession>A0A934KP47</accession>
<evidence type="ECO:0000313" key="3">
    <source>
        <dbReference type="Proteomes" id="UP000614410"/>
    </source>
</evidence>
<feature type="transmembrane region" description="Helical" evidence="1">
    <location>
        <begin position="190"/>
        <end position="207"/>
    </location>
</feature>
<dbReference type="Pfam" id="PF09913">
    <property type="entry name" value="DUF2142"/>
    <property type="match status" value="1"/>
</dbReference>
<evidence type="ECO:0000313" key="2">
    <source>
        <dbReference type="EMBL" id="MBJ7610518.1"/>
    </source>
</evidence>
<protein>
    <submittedName>
        <fullName evidence="2">DUF2142 domain-containing protein</fullName>
    </submittedName>
</protein>
<dbReference type="EMBL" id="JAEKNN010000063">
    <property type="protein sequence ID" value="MBJ7610518.1"/>
    <property type="molecule type" value="Genomic_DNA"/>
</dbReference>
<dbReference type="InterPro" id="IPR018674">
    <property type="entry name" value="DUF2142_membrane"/>
</dbReference>
<sequence length="513" mass="53781">MIASAPAARRPLRVARSRGRDAGILMVVAYALLLVAWAFADPPGASPDESAHYVKAVAAGLGQIRGVADPTVTVPGADAVQTAWFRVVTRQYDIPGSLVPQNFSCEGLRPNVSAACHLAPVPPPTPGLVRAASYVGDYDPYLYVLPGAAMHMADGPVSALLAGRLVSAAVVLALLTLAVWLLLSPAGSTPLVGLGLAVTPMVMFLGSSLNPNGGEIAAGICFAAACLRLSRTQAPSRWVWLATGLSGAVLAMSRTLGPLWVAMILLVAVMLLGFRGTLTRLRTGGRWALVAVVTTTAGLCAALAWELVTHSHAGGGTQSIASRAFADLRALPGVTLPQQLGVFGYLDTPSPKPVYWLWELMLGAVLIAALVAGTARERVVLVCACVLSVAVTVAVAVFLIDPTGFPSQGRYTLPFVVVVPLLAAEVLTRHPDRLRGYGGTGLRVILVGVAAVQLISWWQNARRYAVGLQGPVWFLPSAQWAPPGGWWPWLALVLIAVAALAAPLLSFRRRGLR</sequence>
<feature type="transmembrane region" description="Helical" evidence="1">
    <location>
        <begin position="21"/>
        <end position="40"/>
    </location>
</feature>
<keyword evidence="1" id="KW-1133">Transmembrane helix</keyword>
<keyword evidence="1" id="KW-0812">Transmembrane</keyword>
<dbReference type="Proteomes" id="UP000614410">
    <property type="component" value="Unassembled WGS sequence"/>
</dbReference>
<feature type="transmembrane region" description="Helical" evidence="1">
    <location>
        <begin position="411"/>
        <end position="428"/>
    </location>
</feature>
<keyword evidence="1" id="KW-0472">Membrane</keyword>
<gene>
    <name evidence="2" type="ORF">JF887_13985</name>
</gene>
<organism evidence="2 3">
    <name type="scientific">Candidatus Amunia macphersoniae</name>
    <dbReference type="NCBI Taxonomy" id="3127014"/>
    <lineage>
        <taxon>Bacteria</taxon>
        <taxon>Bacillati</taxon>
        <taxon>Candidatus Dormiibacterota</taxon>
        <taxon>Candidatus Dormibacteria</taxon>
        <taxon>Candidatus Aeolococcales</taxon>
        <taxon>Candidatus Aeolococcaceae</taxon>
        <taxon>Candidatus Amunia</taxon>
    </lineage>
</organism>